<evidence type="ECO:0000313" key="2">
    <source>
        <dbReference type="EMBL" id="KGM09577.1"/>
    </source>
</evidence>
<dbReference type="PANTHER" id="PTHR18964">
    <property type="entry name" value="ROK (REPRESSOR, ORF, KINASE) FAMILY"/>
    <property type="match status" value="1"/>
</dbReference>
<dbReference type="InterPro" id="IPR036390">
    <property type="entry name" value="WH_DNA-bd_sf"/>
</dbReference>
<dbReference type="PROSITE" id="PS01125">
    <property type="entry name" value="ROK"/>
    <property type="match status" value="1"/>
</dbReference>
<sequence>MGAGRVTTHQGATAAVLDVIRACGTTSRADLVHVTGLTGATISTAVRRLIDDGLVIETGRAESTGGKPRVLLQLNHAARFAIGVHLDHSGIVYVLTTLGGTVIGRMSRAGAGVGNPPTVIARMAQEVDALIDGSGVDRDRVLGLGLVSPGPLTPAAGMRLTPPAMRQWEDFPLDRAVHEAVGVPVLLDNDATAAALGEHWTGRAGPRSTFAAVYMGTGVGAGLIINGAAYGGVSGNAGEIGHMCLDPDGPECWCGARGCTEALGGPARVVAAACDDHDLRRRAGLDGQPAENGRAEVAGRFAAVARLALRGDTRARELLEDSARYVGLATRALANVMDVDLVILTGPSMAVAGSVYVPVVQAELDRSFFSRSTHGVRVMVSASARTSAAIGAAAMVLQSHLVPHSHGPALPLTTARAQL</sequence>
<protein>
    <submittedName>
        <fullName evidence="2">ROK family transcriptional regulator</fullName>
    </submittedName>
</protein>
<dbReference type="InterPro" id="IPR000600">
    <property type="entry name" value="ROK"/>
</dbReference>
<dbReference type="EMBL" id="AXCZ01000181">
    <property type="protein sequence ID" value="KGM09577.1"/>
    <property type="molecule type" value="Genomic_DNA"/>
</dbReference>
<evidence type="ECO:0000256" key="1">
    <source>
        <dbReference type="ARBA" id="ARBA00006479"/>
    </source>
</evidence>
<accession>A0A0A0BPI6</accession>
<dbReference type="Proteomes" id="UP000054314">
    <property type="component" value="Unassembled WGS sequence"/>
</dbReference>
<evidence type="ECO:0000313" key="3">
    <source>
        <dbReference type="Proteomes" id="UP000054314"/>
    </source>
</evidence>
<organism evidence="2 3">
    <name type="scientific">Cellulomonas bogoriensis 69B4 = DSM 16987</name>
    <dbReference type="NCBI Taxonomy" id="1386082"/>
    <lineage>
        <taxon>Bacteria</taxon>
        <taxon>Bacillati</taxon>
        <taxon>Actinomycetota</taxon>
        <taxon>Actinomycetes</taxon>
        <taxon>Micrococcales</taxon>
        <taxon>Cellulomonadaceae</taxon>
        <taxon>Cellulomonas</taxon>
    </lineage>
</organism>
<dbReference type="Pfam" id="PF13412">
    <property type="entry name" value="HTH_24"/>
    <property type="match status" value="1"/>
</dbReference>
<dbReference type="InterPro" id="IPR049874">
    <property type="entry name" value="ROK_cs"/>
</dbReference>
<dbReference type="AlphaFoldDB" id="A0A0A0BPI6"/>
<dbReference type="InterPro" id="IPR043129">
    <property type="entry name" value="ATPase_NBD"/>
</dbReference>
<dbReference type="SUPFAM" id="SSF53067">
    <property type="entry name" value="Actin-like ATPase domain"/>
    <property type="match status" value="1"/>
</dbReference>
<dbReference type="OrthoDB" id="4083144at2"/>
<reference evidence="2 3" key="1">
    <citation type="submission" date="2013-08" db="EMBL/GenBank/DDBJ databases">
        <title>Genome sequencing of Cellulomonas bogoriensis 69B4.</title>
        <authorList>
            <person name="Chen F."/>
            <person name="Li Y."/>
            <person name="Wang G."/>
        </authorList>
    </citation>
    <scope>NUCLEOTIDE SEQUENCE [LARGE SCALE GENOMIC DNA]</scope>
    <source>
        <strain evidence="2 3">69B4</strain>
    </source>
</reference>
<comment type="caution">
    <text evidence="2">The sequence shown here is derived from an EMBL/GenBank/DDBJ whole genome shotgun (WGS) entry which is preliminary data.</text>
</comment>
<comment type="similarity">
    <text evidence="1">Belongs to the ROK (NagC/XylR) family.</text>
</comment>
<dbReference type="SUPFAM" id="SSF46785">
    <property type="entry name" value="Winged helix' DNA-binding domain"/>
    <property type="match status" value="1"/>
</dbReference>
<dbReference type="InterPro" id="IPR036388">
    <property type="entry name" value="WH-like_DNA-bd_sf"/>
</dbReference>
<keyword evidence="3" id="KW-1185">Reference proteome</keyword>
<dbReference type="Pfam" id="PF00480">
    <property type="entry name" value="ROK"/>
    <property type="match status" value="1"/>
</dbReference>
<dbReference type="Gene3D" id="3.30.420.40">
    <property type="match status" value="2"/>
</dbReference>
<name>A0A0A0BPI6_9CELL</name>
<dbReference type="Gene3D" id="1.10.10.10">
    <property type="entry name" value="Winged helix-like DNA-binding domain superfamily/Winged helix DNA-binding domain"/>
    <property type="match status" value="1"/>
</dbReference>
<gene>
    <name evidence="2" type="ORF">N869_03565</name>
</gene>
<dbReference type="PANTHER" id="PTHR18964:SF173">
    <property type="entry name" value="GLUCOKINASE"/>
    <property type="match status" value="1"/>
</dbReference>
<proteinExistence type="inferred from homology"/>